<organism evidence="4">
    <name type="scientific">Brassica oleracea</name>
    <name type="common">Wild cabbage</name>
    <dbReference type="NCBI Taxonomy" id="3712"/>
    <lineage>
        <taxon>Eukaryota</taxon>
        <taxon>Viridiplantae</taxon>
        <taxon>Streptophyta</taxon>
        <taxon>Embryophyta</taxon>
        <taxon>Tracheophyta</taxon>
        <taxon>Spermatophyta</taxon>
        <taxon>Magnoliopsida</taxon>
        <taxon>eudicotyledons</taxon>
        <taxon>Gunneridae</taxon>
        <taxon>Pentapetalae</taxon>
        <taxon>rosids</taxon>
        <taxon>malvids</taxon>
        <taxon>Brassicales</taxon>
        <taxon>Brassicaceae</taxon>
        <taxon>Brassiceae</taxon>
        <taxon>Brassica</taxon>
    </lineage>
</organism>
<keyword evidence="2" id="KW-0217">Developmental protein</keyword>
<evidence type="ECO:0000256" key="1">
    <source>
        <dbReference type="ARBA" id="ARBA00006974"/>
    </source>
</evidence>
<proteinExistence type="inferred from homology"/>
<evidence type="ECO:0000256" key="2">
    <source>
        <dbReference type="ARBA" id="ARBA00022473"/>
    </source>
</evidence>
<dbReference type="Pfam" id="PF02519">
    <property type="entry name" value="Auxin_inducible"/>
    <property type="match status" value="1"/>
</dbReference>
<reference evidence="4" key="1">
    <citation type="submission" date="2018-11" db="EMBL/GenBank/DDBJ databases">
        <authorList>
            <consortium name="Genoscope - CEA"/>
            <person name="William W."/>
        </authorList>
    </citation>
    <scope>NUCLEOTIDE SEQUENCE</scope>
</reference>
<dbReference type="PANTHER" id="PTHR31929">
    <property type="entry name" value="SAUR-LIKE AUXIN-RESPONSIVE PROTEIN FAMILY-RELATED"/>
    <property type="match status" value="1"/>
</dbReference>
<dbReference type="AlphaFoldDB" id="A0A3P6DZN7"/>
<sequence>MALLRGLLGAKRIIDLSIAATSKKTVSVPKGFLAVYLGEDQVQKKRYLVPISYLSQPSFQSLLGKS</sequence>
<comment type="similarity">
    <text evidence="1">Belongs to the ARG7 family.</text>
</comment>
<gene>
    <name evidence="4" type="ORF">BOLC2T11135H</name>
</gene>
<protein>
    <recommendedName>
        <fullName evidence="5">Auxin-responsive protein</fullName>
    </recommendedName>
</protein>
<dbReference type="GO" id="GO:0009733">
    <property type="term" value="P:response to auxin"/>
    <property type="evidence" value="ECO:0007669"/>
    <property type="project" value="InterPro"/>
</dbReference>
<evidence type="ECO:0000256" key="3">
    <source>
        <dbReference type="ARBA" id="ARBA00022604"/>
    </source>
</evidence>
<evidence type="ECO:0000313" key="4">
    <source>
        <dbReference type="EMBL" id="VDD25812.1"/>
    </source>
</evidence>
<dbReference type="EMBL" id="LR031874">
    <property type="protein sequence ID" value="VDD25812.1"/>
    <property type="molecule type" value="Genomic_DNA"/>
</dbReference>
<keyword evidence="3" id="KW-0341">Growth regulation</keyword>
<dbReference type="InterPro" id="IPR003676">
    <property type="entry name" value="SAUR_fam"/>
</dbReference>
<accession>A0A3P6DZN7</accession>
<evidence type="ECO:0008006" key="5">
    <source>
        <dbReference type="Google" id="ProtNLM"/>
    </source>
</evidence>
<name>A0A3P6DZN7_BRAOL</name>